<keyword evidence="3" id="KW-1185">Reference proteome</keyword>
<reference evidence="3" key="1">
    <citation type="submission" date="2013-02" db="EMBL/GenBank/DDBJ databases">
        <authorList>
            <consortium name="The Broad Institute Genome Sequencing Platform"/>
            <person name="Cuomo C."/>
            <person name="Becnel J."/>
            <person name="Sanscrainte N."/>
            <person name="Walker B."/>
            <person name="Young S.K."/>
            <person name="Zeng Q."/>
            <person name="Gargeya S."/>
            <person name="Fitzgerald M."/>
            <person name="Haas B."/>
            <person name="Abouelleil A."/>
            <person name="Alvarado L."/>
            <person name="Arachchi H.M."/>
            <person name="Berlin A.M."/>
            <person name="Chapman S.B."/>
            <person name="Dewar J."/>
            <person name="Goldberg J."/>
            <person name="Griggs A."/>
            <person name="Gujja S."/>
            <person name="Hansen M."/>
            <person name="Howarth C."/>
            <person name="Imamovic A."/>
            <person name="Larimer J."/>
            <person name="McCowan C."/>
            <person name="Murphy C."/>
            <person name="Neiman D."/>
            <person name="Pearson M."/>
            <person name="Priest M."/>
            <person name="Roberts A."/>
            <person name="Saif S."/>
            <person name="Shea T."/>
            <person name="Sisk P."/>
            <person name="Sykes S."/>
            <person name="Wortman J."/>
            <person name="Nusbaum C."/>
            <person name="Birren B."/>
        </authorList>
    </citation>
    <scope>NUCLEOTIDE SEQUENCE [LARGE SCALE GENOMIC DNA]</scope>
    <source>
        <strain evidence="3">PRA339</strain>
    </source>
</reference>
<dbReference type="GO" id="GO:0004826">
    <property type="term" value="F:phenylalanine-tRNA ligase activity"/>
    <property type="evidence" value="ECO:0007669"/>
    <property type="project" value="InterPro"/>
</dbReference>
<dbReference type="AlphaFoldDB" id="A0A059EXR4"/>
<name>A0A059EXR4_9MICR</name>
<dbReference type="HOGENOM" id="CLU_076869_1_0_1"/>
<dbReference type="SUPFAM" id="SSF56037">
    <property type="entry name" value="PheT/TilS domain"/>
    <property type="match status" value="1"/>
</dbReference>
<sequence length="240" mass="27232">MLNCTFEIDEEICKALPEISVFLGVIENIDVEKIDTDGIENFLEEAWELARGNISQYSNVQSHPNIQLWRKAFQSLKIPTKKYTSSVESLSKRVAKENSSPFFINPLVDFYNALSLKYLIPFGGFDLNTDIGKSMVLRFSKESDTFFALDAKAPINLPPGEPLYASGNICTTRFINYKQSREGLIESTTTNICLVAEVLNGYPLEQLNAMQYEFKRLCLEFLHVEASIFIVNENNPILSF</sequence>
<evidence type="ECO:0000313" key="3">
    <source>
        <dbReference type="Proteomes" id="UP000030655"/>
    </source>
</evidence>
<evidence type="ECO:0000259" key="1">
    <source>
        <dbReference type="Pfam" id="PF03483"/>
    </source>
</evidence>
<dbReference type="Pfam" id="PF03483">
    <property type="entry name" value="B3_4"/>
    <property type="match status" value="1"/>
</dbReference>
<dbReference type="Proteomes" id="UP000030655">
    <property type="component" value="Unassembled WGS sequence"/>
</dbReference>
<protein>
    <recommendedName>
        <fullName evidence="1">B3/B4 tRNA-binding domain-containing protein</fullName>
    </recommendedName>
</protein>
<dbReference type="PANTHER" id="PTHR39209">
    <property type="match status" value="1"/>
</dbReference>
<dbReference type="InterPro" id="IPR020825">
    <property type="entry name" value="Phe-tRNA_synthase-like_B3/B4"/>
</dbReference>
<dbReference type="OrthoDB" id="5587917at2759"/>
<gene>
    <name evidence="2" type="ORF">H312_02751</name>
</gene>
<proteinExistence type="predicted"/>
<dbReference type="PANTHER" id="PTHR39209:SF2">
    <property type="entry name" value="CYTOPLASMIC PROTEIN"/>
    <property type="match status" value="1"/>
</dbReference>
<organism evidence="2 3">
    <name type="scientific">Anncaliia algerae PRA339</name>
    <dbReference type="NCBI Taxonomy" id="1288291"/>
    <lineage>
        <taxon>Eukaryota</taxon>
        <taxon>Fungi</taxon>
        <taxon>Fungi incertae sedis</taxon>
        <taxon>Microsporidia</taxon>
        <taxon>Tubulinosematoidea</taxon>
        <taxon>Tubulinosematidae</taxon>
        <taxon>Anncaliia</taxon>
    </lineage>
</organism>
<dbReference type="VEuPathDB" id="MicrosporidiaDB:H312_02751"/>
<reference evidence="2 3" key="2">
    <citation type="submission" date="2014-03" db="EMBL/GenBank/DDBJ databases">
        <title>The Genome Sequence of Anncaliia algerae insect isolate PRA339.</title>
        <authorList>
            <consortium name="The Broad Institute Genome Sequencing Platform"/>
            <consortium name="The Broad Institute Genome Sequencing Center for Infectious Disease"/>
            <person name="Cuomo C."/>
            <person name="Becnel J."/>
            <person name="Sanscrainte N."/>
            <person name="Walker B."/>
            <person name="Young S.K."/>
            <person name="Zeng Q."/>
            <person name="Gargeya S."/>
            <person name="Fitzgerald M."/>
            <person name="Haas B."/>
            <person name="Abouelleil A."/>
            <person name="Alvarado L."/>
            <person name="Arachchi H.M."/>
            <person name="Berlin A.M."/>
            <person name="Chapman S.B."/>
            <person name="Dewar J."/>
            <person name="Goldberg J."/>
            <person name="Griggs A."/>
            <person name="Gujja S."/>
            <person name="Hansen M."/>
            <person name="Howarth C."/>
            <person name="Imamovic A."/>
            <person name="Larimer J."/>
            <person name="McCowan C."/>
            <person name="Murphy C."/>
            <person name="Neiman D."/>
            <person name="Pearson M."/>
            <person name="Priest M."/>
            <person name="Roberts A."/>
            <person name="Saif S."/>
            <person name="Shea T."/>
            <person name="Sisk P."/>
            <person name="Sykes S."/>
            <person name="Wortman J."/>
            <person name="Nusbaum C."/>
            <person name="Birren B."/>
        </authorList>
    </citation>
    <scope>NUCLEOTIDE SEQUENCE [LARGE SCALE GENOMIC DNA]</scope>
    <source>
        <strain evidence="2 3">PRA339</strain>
    </source>
</reference>
<evidence type="ECO:0000313" key="2">
    <source>
        <dbReference type="EMBL" id="KCZ79838.1"/>
    </source>
</evidence>
<dbReference type="Gene3D" id="3.50.40.10">
    <property type="entry name" value="Phenylalanyl-trna Synthetase, Chain B, domain 3"/>
    <property type="match status" value="1"/>
</dbReference>
<accession>A0A059EXR4</accession>
<dbReference type="EMBL" id="KK365225">
    <property type="protein sequence ID" value="KCZ79838.1"/>
    <property type="molecule type" value="Genomic_DNA"/>
</dbReference>
<feature type="domain" description="B3/B4 tRNA-binding" evidence="1">
    <location>
        <begin position="69"/>
        <end position="201"/>
    </location>
</feature>
<dbReference type="GO" id="GO:0003723">
    <property type="term" value="F:RNA binding"/>
    <property type="evidence" value="ECO:0007669"/>
    <property type="project" value="InterPro"/>
</dbReference>
<dbReference type="InterPro" id="IPR005146">
    <property type="entry name" value="B3/B4_tRNA-bd"/>
</dbReference>